<dbReference type="Gene3D" id="3.40.1800.10">
    <property type="entry name" value="His-Me finger endonucleases"/>
    <property type="match status" value="1"/>
</dbReference>
<dbReference type="GO" id="GO:0071897">
    <property type="term" value="P:DNA biosynthetic process"/>
    <property type="evidence" value="ECO:0007669"/>
    <property type="project" value="UniProtKB-ARBA"/>
</dbReference>
<dbReference type="InterPro" id="IPR044925">
    <property type="entry name" value="His-Me_finger_sf"/>
</dbReference>
<evidence type="ECO:0000313" key="1">
    <source>
        <dbReference type="EMBL" id="KYN39244.1"/>
    </source>
</evidence>
<dbReference type="AlphaFoldDB" id="A0A151JWV9"/>
<dbReference type="SUPFAM" id="SSF54060">
    <property type="entry name" value="His-Me finger endonucleases"/>
    <property type="match status" value="1"/>
</dbReference>
<dbReference type="SUPFAM" id="SSF56672">
    <property type="entry name" value="DNA/RNA polymerases"/>
    <property type="match status" value="1"/>
</dbReference>
<evidence type="ECO:0008006" key="3">
    <source>
        <dbReference type="Google" id="ProtNLM"/>
    </source>
</evidence>
<dbReference type="STRING" id="34720.A0A151JWV9"/>
<feature type="non-terminal residue" evidence="1">
    <location>
        <position position="1"/>
    </location>
</feature>
<dbReference type="Gene3D" id="3.90.1600.10">
    <property type="entry name" value="Palm domain of DNA polymerase"/>
    <property type="match status" value="1"/>
</dbReference>
<organism evidence="1 2">
    <name type="scientific">Trachymyrmex septentrionalis</name>
    <dbReference type="NCBI Taxonomy" id="34720"/>
    <lineage>
        <taxon>Eukaryota</taxon>
        <taxon>Metazoa</taxon>
        <taxon>Ecdysozoa</taxon>
        <taxon>Arthropoda</taxon>
        <taxon>Hexapoda</taxon>
        <taxon>Insecta</taxon>
        <taxon>Pterygota</taxon>
        <taxon>Neoptera</taxon>
        <taxon>Endopterygota</taxon>
        <taxon>Hymenoptera</taxon>
        <taxon>Apocrita</taxon>
        <taxon>Aculeata</taxon>
        <taxon>Formicoidea</taxon>
        <taxon>Formicidae</taxon>
        <taxon>Myrmicinae</taxon>
        <taxon>Trachymyrmex</taxon>
    </lineage>
</organism>
<dbReference type="EMBL" id="KQ981619">
    <property type="protein sequence ID" value="KYN39244.1"/>
    <property type="molecule type" value="Genomic_DNA"/>
</dbReference>
<dbReference type="PANTHER" id="PTHR31511:SF12">
    <property type="entry name" value="RHO TERMINATION FACTOR N-TERMINAL DOMAIN-CONTAINING PROTEIN"/>
    <property type="match status" value="1"/>
</dbReference>
<name>A0A151JWV9_9HYME</name>
<reference evidence="1 2" key="1">
    <citation type="submission" date="2016-03" db="EMBL/GenBank/DDBJ databases">
        <title>Trachymyrmex septentrionalis WGS genome.</title>
        <authorList>
            <person name="Nygaard S."/>
            <person name="Hu H."/>
            <person name="Boomsma J."/>
            <person name="Zhang G."/>
        </authorList>
    </citation>
    <scope>NUCLEOTIDE SEQUENCE [LARGE SCALE GENOMIC DNA]</scope>
    <source>
        <strain evidence="1">Tsep2-gDNA-1</strain>
        <tissue evidence="1">Whole body</tissue>
    </source>
</reference>
<dbReference type="PANTHER" id="PTHR31511">
    <property type="entry name" value="PROTEIN CBG23764"/>
    <property type="match status" value="1"/>
</dbReference>
<dbReference type="InterPro" id="IPR023211">
    <property type="entry name" value="DNA_pol_palm_dom_sf"/>
</dbReference>
<sequence>QFFNYFRMNVERYQELLNLANTHLEICLRYLTSGSVKSLSYAYRVEEIINGPVLLYVISSYPDYTTVLNLEGIEFPVTLKQITKFELLNDISINVFTERERDGKKDDGNIIVPLHLTKEKKEKHVNLLYLQKSRRDDENVIGHFTWITNLSRLIGSQLSKNSKKKYLCDRSCRFTSLTVLQRTLVLFILPNENDKWLSFRDHNKKKRLLFVIYAYLECILEKKTNDENISRFIYQHHKVFSVGYYIRCVYDKIISIYKSYRGEDCVWFVKELYDLAHRAKIIFDKNVTMAEFTSNVKWENFRNATHCHICERPFEEGDLRVRDHCHLTGRYRGPAHSRCNLHYQDTYVISIFFHYLAGYDAHFIIKDIANSFAGRVDVLPITKENYISLKCGRSFCRTLCIYIYIYIYSIYYYTLPGYTWKNENVRDHVDVRLITRWDGRYGAEAMIAKPNFHSRSIFSENLIAVELRKLEVKLNKPIYVGMCILEISKLHLYEFHYEYIIPLYRDKCNIMYTDIDNLIYLLECENVYEDIKRDIARFDTSDYPERNDIPRINNKIPGLMKDENDGAIMTEFIGLRAKMYSLRVIGKSDTKKIKGVKKNVVAKTITFDDYARCLNDVTIQSRRQSCIRSTLHEVYTVSELKLALSPYDERYVIPESVTTLPWGHYKIPL</sequence>
<dbReference type="InterPro" id="IPR043502">
    <property type="entry name" value="DNA/RNA_pol_sf"/>
</dbReference>
<keyword evidence="2" id="KW-1185">Reference proteome</keyword>
<evidence type="ECO:0000313" key="2">
    <source>
        <dbReference type="Proteomes" id="UP000078541"/>
    </source>
</evidence>
<dbReference type="InterPro" id="IPR038563">
    <property type="entry name" value="Endonuclease_7_sf"/>
</dbReference>
<gene>
    <name evidence="1" type="ORF">ALC56_06377</name>
</gene>
<dbReference type="Proteomes" id="UP000078541">
    <property type="component" value="Unassembled WGS sequence"/>
</dbReference>
<protein>
    <recommendedName>
        <fullName evidence="3">DNA-directed DNA polymerase</fullName>
    </recommendedName>
</protein>
<accession>A0A151JWV9</accession>
<proteinExistence type="predicted"/>